<gene>
    <name evidence="1" type="ORF">GBAR_LOCUS3674</name>
</gene>
<dbReference type="EMBL" id="CASHTH010000523">
    <property type="protein sequence ID" value="CAI8003544.1"/>
    <property type="molecule type" value="Genomic_DNA"/>
</dbReference>
<dbReference type="AlphaFoldDB" id="A0AA35R426"/>
<dbReference type="PANTHER" id="PTHR14362:SF2">
    <property type="entry name" value="COILED-COIL DOMAIN-CONTAINING PROTEIN 81"/>
    <property type="match status" value="1"/>
</dbReference>
<organism evidence="1 2">
    <name type="scientific">Geodia barretti</name>
    <name type="common">Barrett's horny sponge</name>
    <dbReference type="NCBI Taxonomy" id="519541"/>
    <lineage>
        <taxon>Eukaryota</taxon>
        <taxon>Metazoa</taxon>
        <taxon>Porifera</taxon>
        <taxon>Demospongiae</taxon>
        <taxon>Heteroscleromorpha</taxon>
        <taxon>Tetractinellida</taxon>
        <taxon>Astrophorina</taxon>
        <taxon>Geodiidae</taxon>
        <taxon>Geodia</taxon>
    </lineage>
</organism>
<sequence length="83" mass="10251">MRREKSRRVEARQALEEEWLASMRDKQKRLLEDLHKTREQGVRLHQQCERYHRCKQCQRKRENMGKSNILHETRYISGSRLMV</sequence>
<evidence type="ECO:0000313" key="2">
    <source>
        <dbReference type="Proteomes" id="UP001174909"/>
    </source>
</evidence>
<comment type="caution">
    <text evidence="1">The sequence shown here is derived from an EMBL/GenBank/DDBJ whole genome shotgun (WGS) entry which is preliminary data.</text>
</comment>
<reference evidence="1" key="1">
    <citation type="submission" date="2023-03" db="EMBL/GenBank/DDBJ databases">
        <authorList>
            <person name="Steffen K."/>
            <person name="Cardenas P."/>
        </authorList>
    </citation>
    <scope>NUCLEOTIDE SEQUENCE</scope>
</reference>
<dbReference type="PANTHER" id="PTHR14362">
    <property type="entry name" value="COILED-COIL DOMAIN-CONTAINING PROTEIN 81"/>
    <property type="match status" value="1"/>
</dbReference>
<proteinExistence type="predicted"/>
<dbReference type="GO" id="GO:0005815">
    <property type="term" value="C:microtubule organizing center"/>
    <property type="evidence" value="ECO:0007669"/>
    <property type="project" value="TreeGrafter"/>
</dbReference>
<name>A0AA35R426_GEOBA</name>
<evidence type="ECO:0000313" key="1">
    <source>
        <dbReference type="EMBL" id="CAI8003544.1"/>
    </source>
</evidence>
<protein>
    <submittedName>
        <fullName evidence="1">Coiled-coil domain-containing protein 81</fullName>
    </submittedName>
</protein>
<dbReference type="Proteomes" id="UP001174909">
    <property type="component" value="Unassembled WGS sequence"/>
</dbReference>
<dbReference type="InterPro" id="IPR026295">
    <property type="entry name" value="CCD81"/>
</dbReference>
<accession>A0AA35R426</accession>
<keyword evidence="2" id="KW-1185">Reference proteome</keyword>